<name>A0A3N6T3H1_BRACR</name>
<reference evidence="3 4" key="3">
    <citation type="journal article" date="2020" name="BMC Genomics">
        <title>Intraspecific diversification of the crop wild relative Brassica cretica Lam. using demographic model selection.</title>
        <authorList>
            <person name="Kioukis A."/>
            <person name="Michalopoulou V.A."/>
            <person name="Briers L."/>
            <person name="Pirintsos S."/>
            <person name="Studholme D.J."/>
            <person name="Pavlidis P."/>
            <person name="Sarris P.F."/>
        </authorList>
    </citation>
    <scope>NUCLEOTIDE SEQUENCE [LARGE SCALE GENOMIC DNA]</scope>
    <source>
        <strain evidence="4">cv. PFS-1207/04</strain>
        <strain evidence="3">PFS-1207/04</strain>
    </source>
</reference>
<sequence length="59" mass="6528">MASVIPKAKEMDQNDLLLHRQPPTSLVHPVSATPPPASPTTPPLAREMEFADIPKKRSW</sequence>
<feature type="region of interest" description="Disordered" evidence="1">
    <location>
        <begin position="25"/>
        <end position="44"/>
    </location>
</feature>
<protein>
    <submittedName>
        <fullName evidence="2">Uncharacterized protein</fullName>
    </submittedName>
</protein>
<comment type="caution">
    <text evidence="2">The sequence shown here is derived from an EMBL/GenBank/DDBJ whole genome shotgun (WGS) entry which is preliminary data.</text>
</comment>
<dbReference type="EMBL" id="QGKY02000164">
    <property type="protein sequence ID" value="KAF2593206.1"/>
    <property type="molecule type" value="Genomic_DNA"/>
</dbReference>
<gene>
    <name evidence="3" type="ORF">DY000_02062888</name>
    <name evidence="2" type="ORF">F2Q70_00044829</name>
</gene>
<accession>A0A3N6T3H1</accession>
<feature type="compositionally biased region" description="Pro residues" evidence="1">
    <location>
        <begin position="32"/>
        <end position="42"/>
    </location>
</feature>
<dbReference type="AlphaFoldDB" id="A0A3N6T3H1"/>
<organism evidence="2">
    <name type="scientific">Brassica cretica</name>
    <name type="common">Mustard</name>
    <dbReference type="NCBI Taxonomy" id="69181"/>
    <lineage>
        <taxon>Eukaryota</taxon>
        <taxon>Viridiplantae</taxon>
        <taxon>Streptophyta</taxon>
        <taxon>Embryophyta</taxon>
        <taxon>Tracheophyta</taxon>
        <taxon>Spermatophyta</taxon>
        <taxon>Magnoliopsida</taxon>
        <taxon>eudicotyledons</taxon>
        <taxon>Gunneridae</taxon>
        <taxon>Pentapetalae</taxon>
        <taxon>rosids</taxon>
        <taxon>malvids</taxon>
        <taxon>Brassicales</taxon>
        <taxon>Brassicaceae</taxon>
        <taxon>Brassiceae</taxon>
        <taxon>Brassica</taxon>
    </lineage>
</organism>
<evidence type="ECO:0000256" key="1">
    <source>
        <dbReference type="SAM" id="MobiDB-lite"/>
    </source>
</evidence>
<reference evidence="3" key="2">
    <citation type="submission" date="2019-12" db="EMBL/GenBank/DDBJ databases">
        <authorList>
            <person name="Studholme D.J."/>
            <person name="Sarris P."/>
        </authorList>
    </citation>
    <scope>NUCLEOTIDE SEQUENCE</scope>
    <source>
        <strain evidence="3">PFS-1207/04</strain>
        <tissue evidence="3">Leaf</tissue>
    </source>
</reference>
<evidence type="ECO:0000313" key="4">
    <source>
        <dbReference type="Proteomes" id="UP000266723"/>
    </source>
</evidence>
<evidence type="ECO:0000313" key="2">
    <source>
        <dbReference type="EMBL" id="KAF2593206.1"/>
    </source>
</evidence>
<evidence type="ECO:0000313" key="3">
    <source>
        <dbReference type="EMBL" id="KAF3516010.1"/>
    </source>
</evidence>
<keyword evidence="4" id="KW-1185">Reference proteome</keyword>
<reference evidence="2" key="1">
    <citation type="submission" date="2019-12" db="EMBL/GenBank/DDBJ databases">
        <title>Genome sequencing and annotation of Brassica cretica.</title>
        <authorList>
            <person name="Studholme D.J."/>
            <person name="Sarris P.F."/>
        </authorList>
    </citation>
    <scope>NUCLEOTIDE SEQUENCE</scope>
    <source>
        <strain evidence="2">PFS-102/07</strain>
        <tissue evidence="2">Leaf</tissue>
    </source>
</reference>
<proteinExistence type="predicted"/>
<dbReference type="Proteomes" id="UP000266723">
    <property type="component" value="Unassembled WGS sequence"/>
</dbReference>
<dbReference type="EMBL" id="QGKV02001556">
    <property type="protein sequence ID" value="KAF3516010.1"/>
    <property type="molecule type" value="Genomic_DNA"/>
</dbReference>